<dbReference type="Gene3D" id="1.10.3210.10">
    <property type="entry name" value="Hypothetical protein af1432"/>
    <property type="match status" value="1"/>
</dbReference>
<evidence type="ECO:0000259" key="2">
    <source>
        <dbReference type="SMART" id="SM00954"/>
    </source>
</evidence>
<comment type="similarity">
    <text evidence="1">Belongs to the RelA/SpoT family.</text>
</comment>
<evidence type="ECO:0000256" key="1">
    <source>
        <dbReference type="ARBA" id="ARBA00007476"/>
    </source>
</evidence>
<dbReference type="PANTHER" id="PTHR21262:SF31">
    <property type="entry name" value="GTP PYROPHOSPHOKINASE"/>
    <property type="match status" value="1"/>
</dbReference>
<dbReference type="AlphaFoldDB" id="A0A6C0KZY9"/>
<dbReference type="PANTHER" id="PTHR21262">
    <property type="entry name" value="GUANOSINE-3',5'-BIS DIPHOSPHATE 3'-PYROPHOSPHOHYDROLASE"/>
    <property type="match status" value="1"/>
</dbReference>
<dbReference type="SUPFAM" id="SSF109604">
    <property type="entry name" value="HD-domain/PDEase-like"/>
    <property type="match status" value="1"/>
</dbReference>
<dbReference type="InterPro" id="IPR007685">
    <property type="entry name" value="RelA_SpoT"/>
</dbReference>
<dbReference type="Gene3D" id="3.30.460.10">
    <property type="entry name" value="Beta Polymerase, domain 2"/>
    <property type="match status" value="1"/>
</dbReference>
<dbReference type="Pfam" id="PF04607">
    <property type="entry name" value="RelA_SpoT"/>
    <property type="match status" value="1"/>
</dbReference>
<dbReference type="Gene3D" id="3.10.20.30">
    <property type="match status" value="1"/>
</dbReference>
<reference evidence="3" key="1">
    <citation type="journal article" date="2020" name="Nature">
        <title>Giant virus diversity and host interactions through global metagenomics.</title>
        <authorList>
            <person name="Schulz F."/>
            <person name="Roux S."/>
            <person name="Paez-Espino D."/>
            <person name="Jungbluth S."/>
            <person name="Walsh D.A."/>
            <person name="Denef V.J."/>
            <person name="McMahon K.D."/>
            <person name="Konstantinidis K.T."/>
            <person name="Eloe-Fadrosh E.A."/>
            <person name="Kyrpides N.C."/>
            <person name="Woyke T."/>
        </authorList>
    </citation>
    <scope>NUCLEOTIDE SEQUENCE</scope>
    <source>
        <strain evidence="3">GVMAG-S-ERX555907-63</strain>
    </source>
</reference>
<dbReference type="InterPro" id="IPR043519">
    <property type="entry name" value="NT_sf"/>
</dbReference>
<dbReference type="EMBL" id="MN741018">
    <property type="protein sequence ID" value="QHU22843.1"/>
    <property type="molecule type" value="Genomic_DNA"/>
</dbReference>
<dbReference type="InterPro" id="IPR012675">
    <property type="entry name" value="Beta-grasp_dom_sf"/>
</dbReference>
<proteinExistence type="inferred from homology"/>
<dbReference type="CDD" id="cd05399">
    <property type="entry name" value="NT_Rel-Spo_like"/>
    <property type="match status" value="1"/>
</dbReference>
<dbReference type="SUPFAM" id="SSF81301">
    <property type="entry name" value="Nucleotidyltransferase"/>
    <property type="match status" value="1"/>
</dbReference>
<dbReference type="GO" id="GO:0005886">
    <property type="term" value="C:plasma membrane"/>
    <property type="evidence" value="ECO:0007669"/>
    <property type="project" value="TreeGrafter"/>
</dbReference>
<dbReference type="Pfam" id="PF13328">
    <property type="entry name" value="HD_4"/>
    <property type="match status" value="1"/>
</dbReference>
<protein>
    <recommendedName>
        <fullName evidence="2">RelA/SpoT domain-containing protein</fullName>
    </recommendedName>
</protein>
<evidence type="ECO:0000313" key="3">
    <source>
        <dbReference type="EMBL" id="QHU22843.1"/>
    </source>
</evidence>
<name>A0A6C0KZY9_9ZZZZ</name>
<accession>A0A6C0KZY9</accession>
<organism evidence="3">
    <name type="scientific">viral metagenome</name>
    <dbReference type="NCBI Taxonomy" id="1070528"/>
    <lineage>
        <taxon>unclassified sequences</taxon>
        <taxon>metagenomes</taxon>
        <taxon>organismal metagenomes</taxon>
    </lineage>
</organism>
<sequence>MYCFKSIISFYVIISKSLVITKLYSHKHKNLKRCSSVIEIETIPLIPNTITNKIPSLNSTISHIDQYDMLIIDSIYRGLEKPLRYLPKNDLTTVRLALTISYLVYFNKTLESGEMFINHPIAVTTILADSKVDAITIISSLLHDSIEKSNITYFEIESLFGKNVENIVKCITKITELTYSNKAQVPIQEDYLNTKTMKNEYIRHMFLSMAQDSRIIIIKLAERLHFMRTLQHLKKEQKVKISLETMDIYSPLAKRIGIWRYVQEFEDLSFKCLYPTAYNNSFHIIHNRNNSYSHYIEDVCQKISSKLHYINFKISGRTKSVYSAWKKSEKNQIKIEDLRDIVAIRIVIEESPELCYSIIDIIHSMWKTHIPDSFKDYIVNPKKNGYQSLHTTIILENNFPIEIQVKTRDMHRIATVGTAAHWKYKPSSNTLPWLEIIKDWNNTVNSSTEFVELIQKELLYSRIFVFIPNGQVISIKRGQTLYDLIQGPLSNIIQNGRYITLNGKIKTINYCPNNGDVIDFVDEL</sequence>
<feature type="domain" description="RelA/SpoT" evidence="2">
    <location>
        <begin position="316"/>
        <end position="428"/>
    </location>
</feature>
<dbReference type="FunFam" id="1.10.3210.10:FF:000001">
    <property type="entry name" value="GTP pyrophosphokinase RelA"/>
    <property type="match status" value="1"/>
</dbReference>
<dbReference type="GO" id="GO:0015969">
    <property type="term" value="P:guanosine tetraphosphate metabolic process"/>
    <property type="evidence" value="ECO:0007669"/>
    <property type="project" value="InterPro"/>
</dbReference>
<dbReference type="SMART" id="SM00954">
    <property type="entry name" value="RelA_SpoT"/>
    <property type="match status" value="1"/>
</dbReference>